<protein>
    <submittedName>
        <fullName evidence="1">Uncharacterized protein</fullName>
    </submittedName>
</protein>
<gene>
    <name evidence="1" type="ORF">DPEC_G00108470</name>
</gene>
<accession>A0ACC2GSB3</accession>
<proteinExistence type="predicted"/>
<reference evidence="1" key="1">
    <citation type="submission" date="2021-05" db="EMBL/GenBank/DDBJ databases">
        <authorList>
            <person name="Pan Q."/>
            <person name="Jouanno E."/>
            <person name="Zahm M."/>
            <person name="Klopp C."/>
            <person name="Cabau C."/>
            <person name="Louis A."/>
            <person name="Berthelot C."/>
            <person name="Parey E."/>
            <person name="Roest Crollius H."/>
            <person name="Montfort J."/>
            <person name="Robinson-Rechavi M."/>
            <person name="Bouchez O."/>
            <person name="Lampietro C."/>
            <person name="Lopez Roques C."/>
            <person name="Donnadieu C."/>
            <person name="Postlethwait J."/>
            <person name="Bobe J."/>
            <person name="Dillon D."/>
            <person name="Chandos A."/>
            <person name="von Hippel F."/>
            <person name="Guiguen Y."/>
        </authorList>
    </citation>
    <scope>NUCLEOTIDE SEQUENCE</scope>
    <source>
        <strain evidence="1">YG-Jan2019</strain>
    </source>
</reference>
<evidence type="ECO:0000313" key="1">
    <source>
        <dbReference type="EMBL" id="KAJ8006556.1"/>
    </source>
</evidence>
<dbReference type="EMBL" id="CM055736">
    <property type="protein sequence ID" value="KAJ8006556.1"/>
    <property type="molecule type" value="Genomic_DNA"/>
</dbReference>
<keyword evidence="2" id="KW-1185">Reference proteome</keyword>
<name>A0ACC2GSB3_DALPE</name>
<comment type="caution">
    <text evidence="1">The sequence shown here is derived from an EMBL/GenBank/DDBJ whole genome shotgun (WGS) entry which is preliminary data.</text>
</comment>
<sequence>MMRSSSINIQNYKL</sequence>
<organism evidence="1 2">
    <name type="scientific">Dallia pectoralis</name>
    <name type="common">Alaska blackfish</name>
    <dbReference type="NCBI Taxonomy" id="75939"/>
    <lineage>
        <taxon>Eukaryota</taxon>
        <taxon>Metazoa</taxon>
        <taxon>Chordata</taxon>
        <taxon>Craniata</taxon>
        <taxon>Vertebrata</taxon>
        <taxon>Euteleostomi</taxon>
        <taxon>Actinopterygii</taxon>
        <taxon>Neopterygii</taxon>
        <taxon>Teleostei</taxon>
        <taxon>Protacanthopterygii</taxon>
        <taxon>Esociformes</taxon>
        <taxon>Umbridae</taxon>
        <taxon>Dallia</taxon>
    </lineage>
</organism>
<evidence type="ECO:0000313" key="2">
    <source>
        <dbReference type="Proteomes" id="UP001157502"/>
    </source>
</evidence>
<dbReference type="Proteomes" id="UP001157502">
    <property type="component" value="Chromosome 9"/>
</dbReference>